<dbReference type="AlphaFoldDB" id="A0A368UB37"/>
<dbReference type="Proteomes" id="UP000253204">
    <property type="component" value="Unassembled WGS sequence"/>
</dbReference>
<name>A0A368UB37_9GAMM</name>
<sequence length="71" mass="7953">MSANVGPFQFKRNEAGHYTVNKHGEAVARIRKSPSAGSYLPFTHWILETLASGRIDRFEAYSDARESALKL</sequence>
<organism evidence="1 2">
    <name type="scientific">Vreelandella rituensis</name>
    <dbReference type="NCBI Taxonomy" id="2282306"/>
    <lineage>
        <taxon>Bacteria</taxon>
        <taxon>Pseudomonadati</taxon>
        <taxon>Pseudomonadota</taxon>
        <taxon>Gammaproteobacteria</taxon>
        <taxon>Oceanospirillales</taxon>
        <taxon>Halomonadaceae</taxon>
        <taxon>Vreelandella</taxon>
    </lineage>
</organism>
<evidence type="ECO:0000313" key="2">
    <source>
        <dbReference type="Proteomes" id="UP000253204"/>
    </source>
</evidence>
<reference evidence="1 2" key="1">
    <citation type="submission" date="2018-07" db="EMBL/GenBank/DDBJ databases">
        <title>Halomonas rutogse sp. nov., isolated from Lake TangqianCo on Tibetan Plateau.</title>
        <authorList>
            <person name="Lu H."/>
            <person name="Xing P."/>
            <person name="Wu Q."/>
        </authorList>
    </citation>
    <scope>NUCLEOTIDE SEQUENCE [LARGE SCALE GENOMIC DNA]</scope>
    <source>
        <strain evidence="1 2">TQ8S</strain>
    </source>
</reference>
<dbReference type="EMBL" id="QPIJ01000001">
    <property type="protein sequence ID" value="RCV93906.1"/>
    <property type="molecule type" value="Genomic_DNA"/>
</dbReference>
<dbReference type="RefSeq" id="WP_114485234.1">
    <property type="nucleotide sequence ID" value="NZ_CBCSHM010000001.1"/>
</dbReference>
<comment type="caution">
    <text evidence="1">The sequence shown here is derived from an EMBL/GenBank/DDBJ whole genome shotgun (WGS) entry which is preliminary data.</text>
</comment>
<proteinExistence type="predicted"/>
<accession>A0A368UB37</accession>
<evidence type="ECO:0000313" key="1">
    <source>
        <dbReference type="EMBL" id="RCV93906.1"/>
    </source>
</evidence>
<protein>
    <submittedName>
        <fullName evidence="1">Uncharacterized protein</fullName>
    </submittedName>
</protein>
<gene>
    <name evidence="1" type="ORF">DU506_01735</name>
</gene>
<keyword evidence="2" id="KW-1185">Reference proteome</keyword>